<feature type="binding site" evidence="8">
    <location>
        <position position="309"/>
    </location>
    <ligand>
        <name>L-serine</name>
        <dbReference type="ChEBI" id="CHEBI:33384"/>
    </ligand>
</feature>
<evidence type="ECO:0000256" key="7">
    <source>
        <dbReference type="ARBA" id="ARBA00034892"/>
    </source>
</evidence>
<dbReference type="PANTHER" id="PTHR11778">
    <property type="entry name" value="SERYL-TRNA SYNTHETASE"/>
    <property type="match status" value="1"/>
</dbReference>
<dbReference type="OrthoDB" id="10264585at2759"/>
<dbReference type="AlphaFoldDB" id="A0A7H9B380"/>
<feature type="site" description="Important for serine binding" evidence="8">
    <location>
        <position position="409"/>
    </location>
</feature>
<dbReference type="InterPro" id="IPR002317">
    <property type="entry name" value="Ser-tRNA-ligase_type_1"/>
</dbReference>
<dbReference type="NCBIfam" id="TIGR00414">
    <property type="entry name" value="serS"/>
    <property type="match status" value="1"/>
</dbReference>
<dbReference type="PROSITE" id="PS50862">
    <property type="entry name" value="AA_TRNA_LIGASE_II"/>
    <property type="match status" value="1"/>
</dbReference>
<dbReference type="Proteomes" id="UP000509704">
    <property type="component" value="Chromosome 4"/>
</dbReference>
<dbReference type="UniPathway" id="UPA00906">
    <property type="reaction ID" value="UER00895"/>
</dbReference>
<feature type="binding site" evidence="9">
    <location>
        <begin position="373"/>
        <end position="376"/>
    </location>
    <ligand>
        <name>ATP</name>
        <dbReference type="ChEBI" id="CHEBI:30616"/>
    </ligand>
</feature>
<keyword evidence="3" id="KW-0547">Nucleotide-binding</keyword>
<feature type="binding site" evidence="8">
    <location>
        <position position="407"/>
    </location>
    <ligand>
        <name>L-serine</name>
        <dbReference type="ChEBI" id="CHEBI:33384"/>
    </ligand>
</feature>
<feature type="binding site" evidence="9">
    <location>
        <begin position="302"/>
        <end position="305"/>
    </location>
    <ligand>
        <name>ATP</name>
        <dbReference type="ChEBI" id="CHEBI:30616"/>
    </ligand>
</feature>
<sequence>MERLMSFKRSLSYSLPCRFLKAPKFDVKFVTNNLHLYEKSIRNRNLVDGSKLLEGLQALPELYQNEKVLLQKISDIQSRRKSLEGLIKVDKSKIEELGEEFKHLKEAFKTLSDELNTSATKSFEICSSLPNLISSDAPLTKPEIIQWINPKESLPSDERRHHVDIMVTKNMLDLKTASNISGTSWYYLLNEGAELEHALVSFAIAKAKEAGFQICIPPSIVRDEIIDACGFRPRDMNNEQQIYHIDKSQLGLTATAEISLAGLGVNKVVDLCKGPKKIAGVSRSYRSEAGARGKDTKGLYRVHEFTKVELFCWSKPKDSENVLEELKDFQIDLIKSLGLTAKVLNMPTNDLGAPAYKKYDIEAWMPGRGSFGEITSTSNCLDFQSRRMNTKFKNEYTGKLEFVHTLNGTAMAVPRMILSLIENFYDPNNKRISIPDCLRQYMGGKEYIQ</sequence>
<evidence type="ECO:0000256" key="9">
    <source>
        <dbReference type="PIRSR" id="PIRSR001529-2"/>
    </source>
</evidence>
<evidence type="ECO:0000256" key="1">
    <source>
        <dbReference type="ARBA" id="ARBA00012840"/>
    </source>
</evidence>
<accession>A0A7H9B380</accession>
<reference evidence="11 12" key="1">
    <citation type="submission" date="2020-07" db="EMBL/GenBank/DDBJ databases">
        <title>The yeast mating-type switching endonuclease HO is a domesticated member of an unorthodox homing genetic element family.</title>
        <authorList>
            <person name="Coughlan A.Y."/>
            <person name="Lombardi L."/>
            <person name="Braun-Galleani S."/>
            <person name="Martos A.R."/>
            <person name="Galeote V."/>
            <person name="Bigey F."/>
            <person name="Dequin S."/>
            <person name="Byrne K.P."/>
            <person name="Wolfe K.H."/>
        </authorList>
    </citation>
    <scope>NUCLEOTIDE SEQUENCE [LARGE SCALE GENOMIC DNA]</scope>
    <source>
        <strain evidence="11 12">NRRL Y-6702</strain>
    </source>
</reference>
<dbReference type="PRINTS" id="PR00981">
    <property type="entry name" value="TRNASYNTHSER"/>
</dbReference>
<name>A0A7H9B380_ZYGMR</name>
<dbReference type="Gene3D" id="3.30.930.10">
    <property type="entry name" value="Bira Bifunctional Protein, Domain 2"/>
    <property type="match status" value="1"/>
</dbReference>
<dbReference type="InterPro" id="IPR002314">
    <property type="entry name" value="aa-tRNA-synt_IIb"/>
</dbReference>
<keyword evidence="4 9" id="KW-0067">ATP-binding</keyword>
<evidence type="ECO:0000256" key="4">
    <source>
        <dbReference type="ARBA" id="ARBA00022840"/>
    </source>
</evidence>
<evidence type="ECO:0000313" key="12">
    <source>
        <dbReference type="Proteomes" id="UP000509704"/>
    </source>
</evidence>
<dbReference type="InterPro" id="IPR015866">
    <property type="entry name" value="Ser-tRNA-synth_1_N"/>
</dbReference>
<feature type="binding site" evidence="8">
    <location>
        <position position="255"/>
    </location>
    <ligand>
        <name>L-serine</name>
        <dbReference type="ChEBI" id="CHEBI:33384"/>
    </ligand>
</feature>
<evidence type="ECO:0000313" key="11">
    <source>
        <dbReference type="EMBL" id="QLG72854.1"/>
    </source>
</evidence>
<evidence type="ECO:0000256" key="3">
    <source>
        <dbReference type="ARBA" id="ARBA00022741"/>
    </source>
</evidence>
<evidence type="ECO:0000256" key="6">
    <source>
        <dbReference type="ARBA" id="ARBA00031113"/>
    </source>
</evidence>
<proteinExistence type="predicted"/>
<dbReference type="InterPro" id="IPR006195">
    <property type="entry name" value="aa-tRNA-synth_II"/>
</dbReference>
<evidence type="ECO:0000256" key="5">
    <source>
        <dbReference type="ARBA" id="ARBA00023146"/>
    </source>
</evidence>
<dbReference type="InterPro" id="IPR042103">
    <property type="entry name" value="SerRS_1_N_sf"/>
</dbReference>
<evidence type="ECO:0000259" key="10">
    <source>
        <dbReference type="PROSITE" id="PS50862"/>
    </source>
</evidence>
<dbReference type="SUPFAM" id="SSF46589">
    <property type="entry name" value="tRNA-binding arm"/>
    <property type="match status" value="1"/>
</dbReference>
<keyword evidence="12" id="KW-1185">Reference proteome</keyword>
<protein>
    <recommendedName>
        <fullName evidence="1">serine--tRNA ligase</fullName>
        <ecNumber evidence="1">6.1.1.11</ecNumber>
    </recommendedName>
    <alternativeName>
        <fullName evidence="6">Seryl-tRNA synthetase</fullName>
    </alternativeName>
    <alternativeName>
        <fullName evidence="7">Seryl-tRNA(Ser) synthetase</fullName>
    </alternativeName>
</protein>
<dbReference type="EMBL" id="CP058607">
    <property type="protein sequence ID" value="QLG72854.1"/>
    <property type="molecule type" value="Genomic_DNA"/>
</dbReference>
<dbReference type="KEGG" id="zmk:HG535_0D05630"/>
<feature type="domain" description="Aminoacyl-transfer RNA synthetases class-II family profile" evidence="10">
    <location>
        <begin position="208"/>
        <end position="435"/>
    </location>
</feature>
<dbReference type="GO" id="GO:0005524">
    <property type="term" value="F:ATP binding"/>
    <property type="evidence" value="ECO:0007669"/>
    <property type="project" value="UniProtKB-KW"/>
</dbReference>
<dbReference type="Pfam" id="PF02403">
    <property type="entry name" value="Seryl_tRNA_N"/>
    <property type="match status" value="1"/>
</dbReference>
<gene>
    <name evidence="11" type="ORF">HG535_0D05630</name>
</gene>
<dbReference type="Gene3D" id="1.10.287.40">
    <property type="entry name" value="Serine-tRNA synthetase, tRNA binding domain"/>
    <property type="match status" value="1"/>
</dbReference>
<feature type="binding site" evidence="8">
    <location>
        <position position="286"/>
    </location>
    <ligand>
        <name>L-serine</name>
        <dbReference type="ChEBI" id="CHEBI:33384"/>
    </ligand>
</feature>
<dbReference type="InterPro" id="IPR010978">
    <property type="entry name" value="tRNA-bd_arm"/>
</dbReference>
<dbReference type="SUPFAM" id="SSF55681">
    <property type="entry name" value="Class II aaRS and biotin synthetases"/>
    <property type="match status" value="1"/>
</dbReference>
<keyword evidence="2" id="KW-0436">Ligase</keyword>
<feature type="binding site" evidence="9">
    <location>
        <begin position="286"/>
        <end position="288"/>
    </location>
    <ligand>
        <name>ATP</name>
        <dbReference type="ChEBI" id="CHEBI:30616"/>
    </ligand>
</feature>
<dbReference type="EC" id="6.1.1.11" evidence="1"/>
<evidence type="ECO:0000256" key="8">
    <source>
        <dbReference type="PIRSR" id="PIRSR001529-1"/>
    </source>
</evidence>
<dbReference type="Pfam" id="PF00587">
    <property type="entry name" value="tRNA-synt_2b"/>
    <property type="match status" value="1"/>
</dbReference>
<dbReference type="GO" id="GO:0004828">
    <property type="term" value="F:serine-tRNA ligase activity"/>
    <property type="evidence" value="ECO:0007669"/>
    <property type="project" value="UniProtKB-EC"/>
</dbReference>
<evidence type="ECO:0000256" key="2">
    <source>
        <dbReference type="ARBA" id="ARBA00022598"/>
    </source>
</evidence>
<dbReference type="GeneID" id="59236577"/>
<keyword evidence="5" id="KW-0030">Aminoacyl-tRNA synthetase</keyword>
<dbReference type="InterPro" id="IPR045864">
    <property type="entry name" value="aa-tRNA-synth_II/BPL/LPL"/>
</dbReference>
<dbReference type="RefSeq" id="XP_037144581.1">
    <property type="nucleotide sequence ID" value="XM_037288686.1"/>
</dbReference>
<dbReference type="GO" id="GO:0006434">
    <property type="term" value="P:seryl-tRNA aminoacylation"/>
    <property type="evidence" value="ECO:0007669"/>
    <property type="project" value="InterPro"/>
</dbReference>
<organism evidence="11 12">
    <name type="scientific">Zygotorulaspora mrakii</name>
    <name type="common">Zygosaccharomyces mrakii</name>
    <dbReference type="NCBI Taxonomy" id="42260"/>
    <lineage>
        <taxon>Eukaryota</taxon>
        <taxon>Fungi</taxon>
        <taxon>Dikarya</taxon>
        <taxon>Ascomycota</taxon>
        <taxon>Saccharomycotina</taxon>
        <taxon>Saccharomycetes</taxon>
        <taxon>Saccharomycetales</taxon>
        <taxon>Saccharomycetaceae</taxon>
        <taxon>Zygotorulaspora</taxon>
    </lineage>
</organism>
<dbReference type="PIRSF" id="PIRSF001529">
    <property type="entry name" value="Ser-tRNA-synth_IIa"/>
    <property type="match status" value="1"/>
</dbReference>